<keyword evidence="30" id="KW-1185">Reference proteome</keyword>
<dbReference type="GO" id="GO:0004674">
    <property type="term" value="F:protein serine/threonine kinase activity"/>
    <property type="evidence" value="ECO:0007669"/>
    <property type="project" value="UniProtKB-KW"/>
</dbReference>
<comment type="catalytic activity">
    <reaction evidence="21">
        <text>L-seryl-[protein] + ATP = O-phospho-L-seryl-[protein] + ADP + H(+)</text>
        <dbReference type="Rhea" id="RHEA:17989"/>
        <dbReference type="Rhea" id="RHEA-COMP:9863"/>
        <dbReference type="Rhea" id="RHEA-COMP:11604"/>
        <dbReference type="ChEBI" id="CHEBI:15378"/>
        <dbReference type="ChEBI" id="CHEBI:29999"/>
        <dbReference type="ChEBI" id="CHEBI:30616"/>
        <dbReference type="ChEBI" id="CHEBI:83421"/>
        <dbReference type="ChEBI" id="CHEBI:456216"/>
        <dbReference type="EC" id="2.7.11.1"/>
    </reaction>
</comment>
<dbReference type="InterPro" id="IPR003591">
    <property type="entry name" value="Leu-rich_rpt_typical-subtyp"/>
</dbReference>
<keyword evidence="11 27" id="KW-0732">Signal</keyword>
<dbReference type="PANTHER" id="PTHR27000">
    <property type="entry name" value="LEUCINE-RICH REPEAT RECEPTOR-LIKE PROTEIN KINASE FAMILY PROTEIN-RELATED"/>
    <property type="match status" value="1"/>
</dbReference>
<evidence type="ECO:0000256" key="26">
    <source>
        <dbReference type="SAM" id="MobiDB-lite"/>
    </source>
</evidence>
<evidence type="ECO:0000313" key="30">
    <source>
        <dbReference type="Proteomes" id="UP000236161"/>
    </source>
</evidence>
<sequence length="1166" mass="126788">MASSTSQSALNLPLIIIFFFLLSLLLIKPSPSHSATVANNGNNDRLALLDFKSLLSDPHGALASWTNGSSHCQWRGVSCSTRLHPGRVVGIQLDSIGISGPISPSISNLTFIRKLYLPSNKLSGRIPTELGHLPRLRHLNLSMNSLDGEIPDTLSLCSQLQIISLFYNTLQGSIPSSLGRCLNLQILSLANNKFTGEIPQEIASLPKLETLILSKNAFLGTIPPLLGSIPTLTYIDVNSNNLTGTIPSPLMNSSTIIYLDLSINSLTGNVPAFGSIAPSSLEFLGLSENQLSRKVPLSLGNLTSLVVLYLAGNRLEGNIPKILGNLHSLMELDLSINRFSGEVPSSIFNLTSLTYLGVGDNMLRGRIPEDIGIKLPNLQGLVMQSNYFQGQIPPTIVNASGIQTLDLFNNSLSGPIPENLGMLTELLELDLGWNQFHANGWSFLSSLANCRHLKKLVLQENKLSGELPKSVGNLSSELSWLWIGKNQITGEIPKEIGNLPSLTVLYMQNNLLSGNIPESIGKLHNLHVLELSANWLTGSIPSSIGNLTQLNELYLNENALSGNIPGSIESCKTLIVANFSRNTLNGTIPKQLVSLSSLSQFLDLSHNSLSGPLPEEVKFLINLVQLNVSNNHLSGSIPSSISSCVLLQYLHLEGNNLEGNIAGELPQWGIFQNANHHIISVFGNPKLCGGPPRFKLPPCTAQSNKNEKTSHSKELHIVKALVVSTIALLMLCAIGTCIYLRNAKKNSIPSFSINDFNHKGISYSDISRGTNNFSSKNLIGSGSFGSVYKAKLEFEANDVAVKVLNLFQIGALKSFTAECEILRSIRHRNLVKIITSCSSLDPRGNDFKALIFEYMPNGCLEKWLHPEADGFYGPKKLGLIQRFNIASNVAAALDYLHNNCVPPVVHCDLKPSNILLDNDMTAHVGDFGLASFLLNSKYGISSSSTIFKSIKGSIGYVAPEYGMGSPISPQGDVYSYGILILEMLTGKRPTNELFKEEHNLHKYVEMAVPEKVLEIVDPEILQGEGEANADIRSEEAEEKDSVEYDGATHQSWTAYKHEPERPYVHVPDHKPEGPYKPGEGEEVNKSSVHAACRPLEGPESVKGEVGFLILVLLLGICEDWSTRVFGLCVLEKYFVHGMAQSGHADCDRCSWVTSSSMLAGDDPGPL</sequence>
<evidence type="ECO:0000256" key="10">
    <source>
        <dbReference type="ARBA" id="ARBA00022692"/>
    </source>
</evidence>
<feature type="domain" description="Protein kinase" evidence="28">
    <location>
        <begin position="773"/>
        <end position="1052"/>
    </location>
</feature>
<dbReference type="FunFam" id="3.80.10.10:FF:001158">
    <property type="entry name" value="Leucine-rich repeat protein kinase family protein"/>
    <property type="match status" value="1"/>
</dbReference>
<dbReference type="PROSITE" id="PS00108">
    <property type="entry name" value="PROTEIN_KINASE_ST"/>
    <property type="match status" value="1"/>
</dbReference>
<dbReference type="Gene3D" id="3.80.10.10">
    <property type="entry name" value="Ribonuclease Inhibitor"/>
    <property type="match status" value="4"/>
</dbReference>
<dbReference type="STRING" id="1088818.A0A2H9ZU61"/>
<dbReference type="InterPro" id="IPR013210">
    <property type="entry name" value="LRR_N_plant-typ"/>
</dbReference>
<dbReference type="Pfam" id="PF00560">
    <property type="entry name" value="LRR_1"/>
    <property type="match status" value="12"/>
</dbReference>
<evidence type="ECO:0000256" key="19">
    <source>
        <dbReference type="ARBA" id="ARBA00023180"/>
    </source>
</evidence>
<dbReference type="Gene3D" id="3.30.200.20">
    <property type="entry name" value="Phosphorylase Kinase, domain 1"/>
    <property type="match status" value="1"/>
</dbReference>
<keyword evidence="12" id="KW-0677">Repeat</keyword>
<keyword evidence="7" id="KW-0597">Phosphoprotein</keyword>
<dbReference type="InterPro" id="IPR000719">
    <property type="entry name" value="Prot_kinase_dom"/>
</dbReference>
<comment type="function">
    <text evidence="22">Receptor kinase that detects X.oryzae pv. oryzae protein Ax21 to promote innate immunity. Following X.oryzae pv. oryzae protein Ax21 detection, undergoes cleavage, releasing the processed protein kinase Xa21 chain.</text>
</comment>
<dbReference type="SUPFAM" id="SSF52058">
    <property type="entry name" value="L domain-like"/>
    <property type="match status" value="1"/>
</dbReference>
<dbReference type="SUPFAM" id="SSF52047">
    <property type="entry name" value="RNI-like"/>
    <property type="match status" value="1"/>
</dbReference>
<reference evidence="29 30" key="1">
    <citation type="journal article" date="2017" name="Nature">
        <title>The Apostasia genome and the evolution of orchids.</title>
        <authorList>
            <person name="Zhang G.Q."/>
            <person name="Liu K.W."/>
            <person name="Li Z."/>
            <person name="Lohaus R."/>
            <person name="Hsiao Y.Y."/>
            <person name="Niu S.C."/>
            <person name="Wang J.Y."/>
            <person name="Lin Y.C."/>
            <person name="Xu Q."/>
            <person name="Chen L.J."/>
            <person name="Yoshida K."/>
            <person name="Fujiwara S."/>
            <person name="Wang Z.W."/>
            <person name="Zhang Y.Q."/>
            <person name="Mitsuda N."/>
            <person name="Wang M."/>
            <person name="Liu G.H."/>
            <person name="Pecoraro L."/>
            <person name="Huang H.X."/>
            <person name="Xiao X.J."/>
            <person name="Lin M."/>
            <person name="Wu X.Y."/>
            <person name="Wu W.L."/>
            <person name="Chen Y.Y."/>
            <person name="Chang S.B."/>
            <person name="Sakamoto S."/>
            <person name="Ohme-Takagi M."/>
            <person name="Yagi M."/>
            <person name="Zeng S.J."/>
            <person name="Shen C.Y."/>
            <person name="Yeh C.M."/>
            <person name="Luo Y.B."/>
            <person name="Tsai W.C."/>
            <person name="Van de Peer Y."/>
            <person name="Liu Z.J."/>
        </authorList>
    </citation>
    <scope>NUCLEOTIDE SEQUENCE [LARGE SCALE GENOMIC DNA]</scope>
    <source>
        <strain evidence="30">cv. Shenzhen</strain>
        <tissue evidence="29">Stem</tissue>
    </source>
</reference>
<gene>
    <name evidence="29" type="ORF">AXF42_Ash015714</name>
</gene>
<dbReference type="FunFam" id="3.80.10.10:FF:000317">
    <property type="entry name" value="Inactive leucine-rich repeat receptor-like protein kinase"/>
    <property type="match status" value="1"/>
</dbReference>
<evidence type="ECO:0000256" key="5">
    <source>
        <dbReference type="ARBA" id="ARBA00022475"/>
    </source>
</evidence>
<keyword evidence="19" id="KW-0325">Glycoprotein</keyword>
<dbReference type="PANTHER" id="PTHR27000:SF777">
    <property type="entry name" value="PROTEIN KINASE DOMAIN-CONTAINING PROTEIN"/>
    <property type="match status" value="1"/>
</dbReference>
<evidence type="ECO:0000256" key="9">
    <source>
        <dbReference type="ARBA" id="ARBA00022679"/>
    </source>
</evidence>
<dbReference type="InterPro" id="IPR001611">
    <property type="entry name" value="Leu-rich_rpt"/>
</dbReference>
<feature type="region of interest" description="Disordered" evidence="26">
    <location>
        <begin position="1062"/>
        <end position="1082"/>
    </location>
</feature>
<evidence type="ECO:0000256" key="20">
    <source>
        <dbReference type="ARBA" id="ARBA00047899"/>
    </source>
</evidence>
<proteinExistence type="inferred from homology"/>
<comment type="catalytic activity">
    <reaction evidence="20">
        <text>L-threonyl-[protein] + ATP = O-phospho-L-threonyl-[protein] + ADP + H(+)</text>
        <dbReference type="Rhea" id="RHEA:46608"/>
        <dbReference type="Rhea" id="RHEA-COMP:11060"/>
        <dbReference type="Rhea" id="RHEA-COMP:11605"/>
        <dbReference type="ChEBI" id="CHEBI:15378"/>
        <dbReference type="ChEBI" id="CHEBI:30013"/>
        <dbReference type="ChEBI" id="CHEBI:30616"/>
        <dbReference type="ChEBI" id="CHEBI:61977"/>
        <dbReference type="ChEBI" id="CHEBI:456216"/>
        <dbReference type="EC" id="2.7.11.1"/>
    </reaction>
</comment>
<evidence type="ECO:0000256" key="7">
    <source>
        <dbReference type="ARBA" id="ARBA00022553"/>
    </source>
</evidence>
<comment type="similarity">
    <text evidence="3">Belongs to the protein kinase superfamily. Ser/Thr protein kinase family.</text>
</comment>
<evidence type="ECO:0000256" key="11">
    <source>
        <dbReference type="ARBA" id="ARBA00022729"/>
    </source>
</evidence>
<evidence type="ECO:0000256" key="17">
    <source>
        <dbReference type="ARBA" id="ARBA00023136"/>
    </source>
</evidence>
<dbReference type="InterPro" id="IPR017441">
    <property type="entry name" value="Protein_kinase_ATP_BS"/>
</dbReference>
<evidence type="ECO:0000313" key="29">
    <source>
        <dbReference type="EMBL" id="PKA46820.1"/>
    </source>
</evidence>
<dbReference type="InterPro" id="IPR032675">
    <property type="entry name" value="LRR_dom_sf"/>
</dbReference>
<dbReference type="GO" id="GO:0005524">
    <property type="term" value="F:ATP binding"/>
    <property type="evidence" value="ECO:0007669"/>
    <property type="project" value="UniProtKB-UniRule"/>
</dbReference>
<evidence type="ECO:0000256" key="12">
    <source>
        <dbReference type="ARBA" id="ARBA00022737"/>
    </source>
</evidence>
<dbReference type="PROSITE" id="PS50011">
    <property type="entry name" value="PROTEIN_KINASE_DOM"/>
    <property type="match status" value="1"/>
</dbReference>
<evidence type="ECO:0000256" key="1">
    <source>
        <dbReference type="ARBA" id="ARBA00004162"/>
    </source>
</evidence>
<keyword evidence="10" id="KW-0812">Transmembrane</keyword>
<dbReference type="SMART" id="SM00220">
    <property type="entry name" value="S_TKc"/>
    <property type="match status" value="1"/>
</dbReference>
<accession>A0A2H9ZU61</accession>
<dbReference type="SUPFAM" id="SSF56112">
    <property type="entry name" value="Protein kinase-like (PK-like)"/>
    <property type="match status" value="1"/>
</dbReference>
<keyword evidence="9 29" id="KW-0808">Transferase</keyword>
<evidence type="ECO:0000256" key="13">
    <source>
        <dbReference type="ARBA" id="ARBA00022741"/>
    </source>
</evidence>
<evidence type="ECO:0000256" key="22">
    <source>
        <dbReference type="ARBA" id="ARBA00054320"/>
    </source>
</evidence>
<name>A0A2H9ZU61_9ASPA</name>
<dbReference type="GO" id="GO:0005789">
    <property type="term" value="C:endoplasmic reticulum membrane"/>
    <property type="evidence" value="ECO:0007669"/>
    <property type="project" value="UniProtKB-SubCell"/>
</dbReference>
<dbReference type="OrthoDB" id="676979at2759"/>
<evidence type="ECO:0000256" key="4">
    <source>
        <dbReference type="ARBA" id="ARBA00012513"/>
    </source>
</evidence>
<dbReference type="PROSITE" id="PS00107">
    <property type="entry name" value="PROTEIN_KINASE_ATP"/>
    <property type="match status" value="1"/>
</dbReference>
<dbReference type="GO" id="GO:0106310">
    <property type="term" value="F:protein serine kinase activity"/>
    <property type="evidence" value="ECO:0007669"/>
    <property type="project" value="RHEA"/>
</dbReference>
<dbReference type="FunFam" id="3.80.10.10:FF:000095">
    <property type="entry name" value="LRR receptor-like serine/threonine-protein kinase GSO1"/>
    <property type="match status" value="1"/>
</dbReference>
<dbReference type="FunFam" id="3.30.200.20:FF:000432">
    <property type="entry name" value="LRR receptor-like serine/threonine-protein kinase EFR"/>
    <property type="match status" value="1"/>
</dbReference>
<keyword evidence="6" id="KW-0723">Serine/threonine-protein kinase</keyword>
<keyword evidence="17" id="KW-0472">Membrane</keyword>
<evidence type="ECO:0000256" key="6">
    <source>
        <dbReference type="ARBA" id="ARBA00022527"/>
    </source>
</evidence>
<evidence type="ECO:0000256" key="21">
    <source>
        <dbReference type="ARBA" id="ARBA00048679"/>
    </source>
</evidence>
<evidence type="ECO:0000256" key="2">
    <source>
        <dbReference type="ARBA" id="ARBA00004389"/>
    </source>
</evidence>
<comment type="function">
    <text evidence="23">The processed protein kinase Xa21 chain released by protein cleavage after X.oryzae pv. oryzae protein Ax21 detection translocates into the nucleus where it can bind and regulate WRKY62, a transcription factor. Confers resistance to the bacterial pathogen X.oryzae pv. oryzae (Xoo).</text>
</comment>
<keyword evidence="5" id="KW-1003">Cell membrane</keyword>
<dbReference type="GO" id="GO:0005886">
    <property type="term" value="C:plasma membrane"/>
    <property type="evidence" value="ECO:0007669"/>
    <property type="project" value="UniProtKB-SubCell"/>
</dbReference>
<dbReference type="Gene3D" id="1.10.510.10">
    <property type="entry name" value="Transferase(Phosphotransferase) domain 1"/>
    <property type="match status" value="1"/>
</dbReference>
<dbReference type="Pfam" id="PF00069">
    <property type="entry name" value="Pkinase"/>
    <property type="match status" value="1"/>
</dbReference>
<evidence type="ECO:0000256" key="23">
    <source>
        <dbReference type="ARBA" id="ARBA00056628"/>
    </source>
</evidence>
<protein>
    <recommendedName>
        <fullName evidence="24">Receptor kinase-like protein Xa21</fullName>
        <ecNumber evidence="4">2.7.11.1</ecNumber>
    </recommendedName>
</protein>
<dbReference type="InterPro" id="IPR008271">
    <property type="entry name" value="Ser/Thr_kinase_AS"/>
</dbReference>
<dbReference type="Proteomes" id="UP000236161">
    <property type="component" value="Unassembled WGS sequence"/>
</dbReference>
<organism evidence="29 30">
    <name type="scientific">Apostasia shenzhenica</name>
    <dbReference type="NCBI Taxonomy" id="1088818"/>
    <lineage>
        <taxon>Eukaryota</taxon>
        <taxon>Viridiplantae</taxon>
        <taxon>Streptophyta</taxon>
        <taxon>Embryophyta</taxon>
        <taxon>Tracheophyta</taxon>
        <taxon>Spermatophyta</taxon>
        <taxon>Magnoliopsida</taxon>
        <taxon>Liliopsida</taxon>
        <taxon>Asparagales</taxon>
        <taxon>Orchidaceae</taxon>
        <taxon>Apostasioideae</taxon>
        <taxon>Apostasia</taxon>
    </lineage>
</organism>
<keyword evidence="14 29" id="KW-0418">Kinase</keyword>
<dbReference type="InterPro" id="IPR011009">
    <property type="entry name" value="Kinase-like_dom_sf"/>
</dbReference>
<feature type="signal peptide" evidence="27">
    <location>
        <begin position="1"/>
        <end position="34"/>
    </location>
</feature>
<feature type="chain" id="PRO_5014197175" description="Receptor kinase-like protein Xa21" evidence="27">
    <location>
        <begin position="35"/>
        <end position="1166"/>
    </location>
</feature>
<dbReference type="EMBL" id="KZ453894">
    <property type="protein sequence ID" value="PKA46820.1"/>
    <property type="molecule type" value="Genomic_DNA"/>
</dbReference>
<comment type="subcellular location">
    <subcellularLocation>
        <location evidence="1">Cell membrane</location>
        <topology evidence="1">Single-pass membrane protein</topology>
    </subcellularLocation>
    <subcellularLocation>
        <location evidence="2">Endoplasmic reticulum membrane</location>
        <topology evidence="2">Single-pass membrane protein</topology>
    </subcellularLocation>
</comment>
<evidence type="ECO:0000256" key="25">
    <source>
        <dbReference type="PROSITE-ProRule" id="PRU10141"/>
    </source>
</evidence>
<evidence type="ECO:0000256" key="27">
    <source>
        <dbReference type="SAM" id="SignalP"/>
    </source>
</evidence>
<feature type="compositionally biased region" description="Basic and acidic residues" evidence="26">
    <location>
        <begin position="1029"/>
        <end position="1042"/>
    </location>
</feature>
<keyword evidence="18 29" id="KW-0675">Receptor</keyword>
<evidence type="ECO:0000256" key="24">
    <source>
        <dbReference type="ARBA" id="ARBA00072040"/>
    </source>
</evidence>
<dbReference type="SMART" id="SM00369">
    <property type="entry name" value="LRR_TYP"/>
    <property type="match status" value="8"/>
</dbReference>
<keyword evidence="8" id="KW-0433">Leucine-rich repeat</keyword>
<dbReference type="FunFam" id="1.10.510.10:FF:000358">
    <property type="entry name" value="Putative leucine-rich repeat receptor-like serine/threonine-protein kinase"/>
    <property type="match status" value="1"/>
</dbReference>
<evidence type="ECO:0000256" key="8">
    <source>
        <dbReference type="ARBA" id="ARBA00022614"/>
    </source>
</evidence>
<feature type="region of interest" description="Disordered" evidence="26">
    <location>
        <begin position="1024"/>
        <end position="1045"/>
    </location>
</feature>
<dbReference type="AlphaFoldDB" id="A0A2H9ZU61"/>
<evidence type="ECO:0000256" key="16">
    <source>
        <dbReference type="ARBA" id="ARBA00022989"/>
    </source>
</evidence>
<dbReference type="Pfam" id="PF08263">
    <property type="entry name" value="LRRNT_2"/>
    <property type="match status" value="1"/>
</dbReference>
<keyword evidence="13 25" id="KW-0547">Nucleotide-binding</keyword>
<keyword evidence="16" id="KW-1133">Transmembrane helix</keyword>
<evidence type="ECO:0000256" key="18">
    <source>
        <dbReference type="ARBA" id="ARBA00023170"/>
    </source>
</evidence>
<keyword evidence="15 25" id="KW-0067">ATP-binding</keyword>
<feature type="binding site" evidence="25">
    <location>
        <position position="802"/>
    </location>
    <ligand>
        <name>ATP</name>
        <dbReference type="ChEBI" id="CHEBI:30616"/>
    </ligand>
</feature>
<evidence type="ECO:0000256" key="15">
    <source>
        <dbReference type="ARBA" id="ARBA00022840"/>
    </source>
</evidence>
<evidence type="ECO:0000256" key="3">
    <source>
        <dbReference type="ARBA" id="ARBA00008684"/>
    </source>
</evidence>
<dbReference type="EC" id="2.7.11.1" evidence="4"/>
<evidence type="ECO:0000256" key="14">
    <source>
        <dbReference type="ARBA" id="ARBA00022777"/>
    </source>
</evidence>
<evidence type="ECO:0000259" key="28">
    <source>
        <dbReference type="PROSITE" id="PS50011"/>
    </source>
</evidence>